<dbReference type="InterPro" id="IPR020613">
    <property type="entry name" value="Thiolase_CS"/>
</dbReference>
<evidence type="ECO:0000256" key="1">
    <source>
        <dbReference type="ARBA" id="ARBA00010982"/>
    </source>
</evidence>
<evidence type="ECO:0000256" key="3">
    <source>
        <dbReference type="ARBA" id="ARBA00022679"/>
    </source>
</evidence>
<evidence type="ECO:0000256" key="4">
    <source>
        <dbReference type="ARBA" id="ARBA00023315"/>
    </source>
</evidence>
<dbReference type="NCBIfam" id="TIGR01930">
    <property type="entry name" value="AcCoA-C-Actrans"/>
    <property type="match status" value="1"/>
</dbReference>
<accession>A0A0U9HGD6</accession>
<dbReference type="PROSITE" id="PS00737">
    <property type="entry name" value="THIOLASE_2"/>
    <property type="match status" value="1"/>
</dbReference>
<dbReference type="PANTHER" id="PTHR18919:SF107">
    <property type="entry name" value="ACETYL-COA ACETYLTRANSFERASE, CYTOSOLIC"/>
    <property type="match status" value="1"/>
</dbReference>
<dbReference type="PIRSF" id="PIRSF000429">
    <property type="entry name" value="Ac-CoA_Ac_transf"/>
    <property type="match status" value="1"/>
</dbReference>
<dbReference type="PROSITE" id="PS00099">
    <property type="entry name" value="THIOLASE_3"/>
    <property type="match status" value="1"/>
</dbReference>
<dbReference type="RefSeq" id="WP_059033419.1">
    <property type="nucleotide sequence ID" value="NZ_DF977003.1"/>
</dbReference>
<evidence type="ECO:0000256" key="2">
    <source>
        <dbReference type="ARBA" id="ARBA00012705"/>
    </source>
</evidence>
<evidence type="ECO:0000313" key="12">
    <source>
        <dbReference type="EMBL" id="GAQ25838.1"/>
    </source>
</evidence>
<evidence type="ECO:0000256" key="6">
    <source>
        <dbReference type="ARBA" id="ARBA00044137"/>
    </source>
</evidence>
<keyword evidence="4 9" id="KW-0012">Acyltransferase</keyword>
<evidence type="ECO:0000256" key="9">
    <source>
        <dbReference type="RuleBase" id="RU003557"/>
    </source>
</evidence>
<keyword evidence="3 9" id="KW-0808">Transferase</keyword>
<dbReference type="InterPro" id="IPR002155">
    <property type="entry name" value="Thiolase"/>
</dbReference>
<evidence type="ECO:0000256" key="7">
    <source>
        <dbReference type="ARBA" id="ARBA00051550"/>
    </source>
</evidence>
<dbReference type="InterPro" id="IPR020615">
    <property type="entry name" value="Thiolase_acyl_enz_int_AS"/>
</dbReference>
<dbReference type="InterPro" id="IPR016039">
    <property type="entry name" value="Thiolase-like"/>
</dbReference>
<dbReference type="Pfam" id="PF02803">
    <property type="entry name" value="Thiolase_C"/>
    <property type="match status" value="1"/>
</dbReference>
<proteinExistence type="inferred from homology"/>
<name>A0A0U9HGD6_9FIRM</name>
<dbReference type="FunFam" id="3.40.47.10:FF:000010">
    <property type="entry name" value="Acetyl-CoA acetyltransferase (Thiolase)"/>
    <property type="match status" value="1"/>
</dbReference>
<reference evidence="12" key="1">
    <citation type="journal article" date="2016" name="Genome Announc.">
        <title>Draft Genome Sequence of the Syntrophic Lactate-Degrading Bacterium Tepidanaerobacter syntrophicus JLT.</title>
        <authorList>
            <person name="Matsuura N."/>
            <person name="Ohashi A."/>
            <person name="Tourlousse D.M."/>
            <person name="Sekiguchi Y."/>
        </authorList>
    </citation>
    <scope>NUCLEOTIDE SEQUENCE [LARGE SCALE GENOMIC DNA]</scope>
    <source>
        <strain evidence="12">JL</strain>
    </source>
</reference>
<feature type="active site" description="Proton acceptor" evidence="8">
    <location>
        <position position="377"/>
    </location>
</feature>
<dbReference type="STRING" id="224999.GCA_001485475_01874"/>
<evidence type="ECO:0000313" key="13">
    <source>
        <dbReference type="Proteomes" id="UP000062160"/>
    </source>
</evidence>
<dbReference type="Pfam" id="PF00108">
    <property type="entry name" value="Thiolase_N"/>
    <property type="match status" value="1"/>
</dbReference>
<dbReference type="CDD" id="cd00751">
    <property type="entry name" value="thiolase"/>
    <property type="match status" value="1"/>
</dbReference>
<dbReference type="SUPFAM" id="SSF53901">
    <property type="entry name" value="Thiolase-like"/>
    <property type="match status" value="2"/>
</dbReference>
<dbReference type="Gene3D" id="3.40.47.10">
    <property type="match status" value="2"/>
</dbReference>
<dbReference type="PROSITE" id="PS00098">
    <property type="entry name" value="THIOLASE_1"/>
    <property type="match status" value="1"/>
</dbReference>
<dbReference type="Proteomes" id="UP000062160">
    <property type="component" value="Unassembled WGS sequence"/>
</dbReference>
<dbReference type="OrthoDB" id="56116at2"/>
<dbReference type="InterPro" id="IPR020616">
    <property type="entry name" value="Thiolase_N"/>
</dbReference>
<feature type="domain" description="Thiolase N-terminal" evidence="10">
    <location>
        <begin position="5"/>
        <end position="261"/>
    </location>
</feature>
<dbReference type="GO" id="GO:0003985">
    <property type="term" value="F:acetyl-CoA C-acetyltransferase activity"/>
    <property type="evidence" value="ECO:0007669"/>
    <property type="project" value="UniProtKB-EC"/>
</dbReference>
<dbReference type="EC" id="2.3.1.9" evidence="2"/>
<sequence length="392" mass="42113">MREAYILEGLRTPIGRYGGSLKSFSATDLGSIVIKNLLIKSQIDPKNVEEVIMGCTCQNGENAYASRTAALKAGLPVSSSALTVNRLCGSGLDSINIAAQKVILGINELCVAGGMESMSNVPYLLYEARWGARLNDVILKDGLIAVLTDPILGYHMGVTAENLAKEYSIEREEQDATAYESHMKALKALKDGFFKDQIIPIELKNYNKNLIIGDDECPRPDTSIETLSKLKPAFDKNGTVTAGNSSPLNDAAAAVVIASEEQSIKLNIKPKAKIRGFTVEGVEPSMMGLGPVKATQKVLKQTGIKLDDIDVIECNEAFAAQYLACSKILKWDMNKVNPNGGAIALGHPLGATGGILMVKALWELERIQKKFALITMCIGGGQGIATLIERVI</sequence>
<feature type="active site" description="Acyl-thioester intermediate" evidence="8">
    <location>
        <position position="88"/>
    </location>
</feature>
<evidence type="ECO:0000256" key="5">
    <source>
        <dbReference type="ARBA" id="ARBA00030755"/>
    </source>
</evidence>
<organism evidence="12">
    <name type="scientific">Tepidanaerobacter syntrophicus</name>
    <dbReference type="NCBI Taxonomy" id="224999"/>
    <lineage>
        <taxon>Bacteria</taxon>
        <taxon>Bacillati</taxon>
        <taxon>Bacillota</taxon>
        <taxon>Clostridia</taxon>
        <taxon>Thermosediminibacterales</taxon>
        <taxon>Tepidanaerobacteraceae</taxon>
        <taxon>Tepidanaerobacter</taxon>
    </lineage>
</organism>
<evidence type="ECO:0000259" key="11">
    <source>
        <dbReference type="Pfam" id="PF02803"/>
    </source>
</evidence>
<feature type="active site" description="Proton acceptor" evidence="8">
    <location>
        <position position="347"/>
    </location>
</feature>
<dbReference type="EMBL" id="DF977003">
    <property type="protein sequence ID" value="GAQ25838.1"/>
    <property type="molecule type" value="Genomic_DNA"/>
</dbReference>
<feature type="domain" description="Thiolase C-terminal" evidence="11">
    <location>
        <begin position="269"/>
        <end position="390"/>
    </location>
</feature>
<evidence type="ECO:0000259" key="10">
    <source>
        <dbReference type="Pfam" id="PF00108"/>
    </source>
</evidence>
<evidence type="ECO:0000256" key="8">
    <source>
        <dbReference type="PIRSR" id="PIRSR000429-1"/>
    </source>
</evidence>
<protein>
    <recommendedName>
        <fullName evidence="6">Acetyl-CoA acetyltransferase</fullName>
        <ecNumber evidence="2">2.3.1.9</ecNumber>
    </recommendedName>
    <alternativeName>
        <fullName evidence="5">Acetoacetyl-CoA thiolase</fullName>
    </alternativeName>
</protein>
<dbReference type="InterPro" id="IPR020610">
    <property type="entry name" value="Thiolase_AS"/>
</dbReference>
<comment type="catalytic activity">
    <reaction evidence="7">
        <text>2 acetyl-CoA = acetoacetyl-CoA + CoA</text>
        <dbReference type="Rhea" id="RHEA:21036"/>
        <dbReference type="ChEBI" id="CHEBI:57286"/>
        <dbReference type="ChEBI" id="CHEBI:57287"/>
        <dbReference type="ChEBI" id="CHEBI:57288"/>
        <dbReference type="EC" id="2.3.1.9"/>
    </reaction>
</comment>
<dbReference type="PANTHER" id="PTHR18919">
    <property type="entry name" value="ACETYL-COA C-ACYLTRANSFERASE"/>
    <property type="match status" value="1"/>
</dbReference>
<comment type="similarity">
    <text evidence="1 9">Belongs to the thiolase-like superfamily. Thiolase family.</text>
</comment>
<keyword evidence="13" id="KW-1185">Reference proteome</keyword>
<dbReference type="InterPro" id="IPR020617">
    <property type="entry name" value="Thiolase_C"/>
</dbReference>
<dbReference type="AlphaFoldDB" id="A0A0U9HGD6"/>
<gene>
    <name evidence="12" type="ORF">TSYNT_987</name>
</gene>